<dbReference type="Proteomes" id="UP000223363">
    <property type="component" value="Segment"/>
</dbReference>
<keyword evidence="3" id="KW-1185">Reference proteome</keyword>
<evidence type="ECO:0000313" key="2">
    <source>
        <dbReference type="EMBL" id="ATA65454.1"/>
    </source>
</evidence>
<accession>A0A289ZTJ1</accession>
<name>A0A289ZTJ1_9CAUD</name>
<proteinExistence type="predicted"/>
<sequence>MADKSPVKISQLPEPTGTGINDSDIFAASRITGADKLETQRITVSELRKLMDYGNAFSDLNAAIAATVKDQQFYVFVDDSKEFVYRYVNMGGIASPVLDMSGNPLREPTKELVKHLEQIRSSVGFGLIGQIKSFDELRATEPTFPGQRVLLSGYRDGANYGGGEFFHDVADKNTADNSGTVAVTPGGARWKRVIVDTSTNHAEWWGVHYSQADNAVALKKAADASRKKILMLPQGSNANPIVIRSPIVFQTNCGIKLRGCGVKDSTTISVQIGPGYETYGALHFPGRNPTTNAMEAGFAGIEISNVQLLGNLSTCRGIYLQYQYQSLFSYVNVERFNGAGLYLDKSQDSDFNFFNVWDCGRTNGDRTSNVDTFDMTKTAESPIVAVSTITNDFCNYLRFNDCQFEDNHVCPVMDLNWGIENYINNCHVEFNANWNITGAPTPYFLKMQQGVTKINGGGIAEYQGIQHNYGELYLRDVRCSPGIVYTMLNDVTSRAEFHGISFYSIPGLARKRFTKFEYCNFSQPVTLAYPNSDIWFDKCTFVGDFTTTHAGADLRMTIRGCYFNANVTIADDTTNVFMDGCYIAGDANYGSGGGMWGNNKVLGTFTQTSNGVRWVTPTFKQVVGTSAPTTGSFRVGDLCWNTAPTAGGVTHWRCVTAGSPGTWRAVSIVS</sequence>
<protein>
    <recommendedName>
        <fullName evidence="4">Tail spike TSP1/Gp66 N-terminal domain-containing protein</fullName>
    </recommendedName>
</protein>
<gene>
    <name evidence="2" type="ORF">2050HW_00119</name>
</gene>
<reference evidence="3" key="1">
    <citation type="submission" date="2017-06" db="EMBL/GenBank/DDBJ databases">
        <authorList>
            <person name="Zhao X."/>
        </authorList>
    </citation>
    <scope>NUCLEOTIDE SEQUENCE [LARGE SCALE GENOMIC DNA]</scope>
</reference>
<evidence type="ECO:0008006" key="4">
    <source>
        <dbReference type="Google" id="ProtNLM"/>
    </source>
</evidence>
<feature type="region of interest" description="Disordered" evidence="1">
    <location>
        <begin position="1"/>
        <end position="21"/>
    </location>
</feature>
<evidence type="ECO:0000313" key="3">
    <source>
        <dbReference type="Proteomes" id="UP000223363"/>
    </source>
</evidence>
<dbReference type="EMBL" id="MF285618">
    <property type="protein sequence ID" value="ATA65454.1"/>
    <property type="molecule type" value="Genomic_DNA"/>
</dbReference>
<evidence type="ECO:0000256" key="1">
    <source>
        <dbReference type="SAM" id="MobiDB-lite"/>
    </source>
</evidence>
<organism evidence="2 3">
    <name type="scientific">Serratia phage vB_SmaM_ 2050HW</name>
    <dbReference type="NCBI Taxonomy" id="2024252"/>
    <lineage>
        <taxon>Viruses</taxon>
        <taxon>Duplodnaviria</taxon>
        <taxon>Heunggongvirae</taxon>
        <taxon>Uroviricota</taxon>
        <taxon>Caudoviricetes</taxon>
        <taxon>Chimalliviridae</taxon>
        <taxon>Moabitevirus</taxon>
        <taxon>Moabitevirus mv2050HW</taxon>
    </lineage>
</organism>